<protein>
    <submittedName>
        <fullName evidence="1">Mobile element protein</fullName>
    </submittedName>
</protein>
<evidence type="ECO:0000313" key="1">
    <source>
        <dbReference type="EMBL" id="KAB7781870.1"/>
    </source>
</evidence>
<reference evidence="1 2" key="1">
    <citation type="submission" date="2019-10" db="EMBL/GenBank/DDBJ databases">
        <title>Draft Genome Sequence of the Caffeine Degrading Methylotroph Methylorubrum populi PINKEL.</title>
        <authorList>
            <person name="Dawson S.C."/>
            <person name="Zhang X."/>
            <person name="Wright M.E."/>
            <person name="Sharma G."/>
            <person name="Langner J.T."/>
            <person name="Ditty J.L."/>
            <person name="Subuyuj G.A."/>
        </authorList>
    </citation>
    <scope>NUCLEOTIDE SEQUENCE [LARGE SCALE GENOMIC DNA]</scope>
    <source>
        <strain evidence="1 2">Pinkel</strain>
    </source>
</reference>
<comment type="caution">
    <text evidence="1">The sequence shown here is derived from an EMBL/GenBank/DDBJ whole genome shotgun (WGS) entry which is preliminary data.</text>
</comment>
<accession>A0A833IZQ7</accession>
<proteinExistence type="predicted"/>
<feature type="non-terminal residue" evidence="1">
    <location>
        <position position="34"/>
    </location>
</feature>
<evidence type="ECO:0000313" key="2">
    <source>
        <dbReference type="Proteomes" id="UP000469949"/>
    </source>
</evidence>
<organism evidence="1 2">
    <name type="scientific">Methylorubrum populi</name>
    <dbReference type="NCBI Taxonomy" id="223967"/>
    <lineage>
        <taxon>Bacteria</taxon>
        <taxon>Pseudomonadati</taxon>
        <taxon>Pseudomonadota</taxon>
        <taxon>Alphaproteobacteria</taxon>
        <taxon>Hyphomicrobiales</taxon>
        <taxon>Methylobacteriaceae</taxon>
        <taxon>Methylorubrum</taxon>
    </lineage>
</organism>
<name>A0A833IZQ7_9HYPH</name>
<dbReference type="Proteomes" id="UP000469949">
    <property type="component" value="Unassembled WGS sequence"/>
</dbReference>
<sequence length="34" mass="3725">MWTPAARAELARENLPYASSLTDGEWALIAPLLP</sequence>
<dbReference type="AlphaFoldDB" id="A0A833IZQ7"/>
<gene>
    <name evidence="1" type="ORF">F8B43_5699</name>
</gene>
<dbReference type="EMBL" id="WEKV01000027">
    <property type="protein sequence ID" value="KAB7781870.1"/>
    <property type="molecule type" value="Genomic_DNA"/>
</dbReference>